<dbReference type="Proteomes" id="UP000198406">
    <property type="component" value="Unassembled WGS sequence"/>
</dbReference>
<keyword evidence="3 4" id="KW-1015">Disulfide bond</keyword>
<evidence type="ECO:0000313" key="7">
    <source>
        <dbReference type="EMBL" id="GAX11980.1"/>
    </source>
</evidence>
<keyword evidence="8" id="KW-1185">Reference proteome</keyword>
<feature type="domain" description="EGF-like" evidence="6">
    <location>
        <begin position="45"/>
        <end position="86"/>
    </location>
</feature>
<feature type="disulfide bond" evidence="4">
    <location>
        <begin position="76"/>
        <end position="85"/>
    </location>
</feature>
<name>A0A1Z5JD92_FISSO</name>
<dbReference type="CDD" id="cd00054">
    <property type="entry name" value="EGF_CA"/>
    <property type="match status" value="1"/>
</dbReference>
<evidence type="ECO:0000256" key="5">
    <source>
        <dbReference type="SAM" id="Phobius"/>
    </source>
</evidence>
<feature type="transmembrane region" description="Helical" evidence="5">
    <location>
        <begin position="193"/>
        <end position="213"/>
    </location>
</feature>
<accession>A0A1Z5JD92</accession>
<dbReference type="AlphaFoldDB" id="A0A1Z5JD92"/>
<proteinExistence type="predicted"/>
<dbReference type="PANTHER" id="PTHR24049:SF29">
    <property type="entry name" value="EGF-LIKE DOMAIN-CONTAINING PROTEIN"/>
    <property type="match status" value="1"/>
</dbReference>
<dbReference type="Pfam" id="PF00008">
    <property type="entry name" value="EGF"/>
    <property type="match status" value="1"/>
</dbReference>
<evidence type="ECO:0000313" key="8">
    <source>
        <dbReference type="Proteomes" id="UP000198406"/>
    </source>
</evidence>
<dbReference type="PROSITE" id="PS50026">
    <property type="entry name" value="EGF_3"/>
    <property type="match status" value="2"/>
</dbReference>
<keyword evidence="1 4" id="KW-0245">EGF-like domain</keyword>
<evidence type="ECO:0000256" key="2">
    <source>
        <dbReference type="ARBA" id="ARBA00022737"/>
    </source>
</evidence>
<dbReference type="SMART" id="SM00181">
    <property type="entry name" value="EGF"/>
    <property type="match status" value="3"/>
</dbReference>
<organism evidence="7 8">
    <name type="scientific">Fistulifera solaris</name>
    <name type="common">Oleaginous diatom</name>
    <dbReference type="NCBI Taxonomy" id="1519565"/>
    <lineage>
        <taxon>Eukaryota</taxon>
        <taxon>Sar</taxon>
        <taxon>Stramenopiles</taxon>
        <taxon>Ochrophyta</taxon>
        <taxon>Bacillariophyta</taxon>
        <taxon>Bacillariophyceae</taxon>
        <taxon>Bacillariophycidae</taxon>
        <taxon>Naviculales</taxon>
        <taxon>Naviculaceae</taxon>
        <taxon>Fistulifera</taxon>
    </lineage>
</organism>
<keyword evidence="5" id="KW-0472">Membrane</keyword>
<gene>
    <name evidence="7" type="ORF">FisN_8Lu098</name>
</gene>
<dbReference type="InParanoid" id="A0A1Z5JD92"/>
<evidence type="ECO:0000256" key="3">
    <source>
        <dbReference type="ARBA" id="ARBA00023157"/>
    </source>
</evidence>
<evidence type="ECO:0000256" key="4">
    <source>
        <dbReference type="PROSITE-ProRule" id="PRU00076"/>
    </source>
</evidence>
<reference evidence="7 8" key="1">
    <citation type="journal article" date="2015" name="Plant Cell">
        <title>Oil accumulation by the oleaginous diatom Fistulifera solaris as revealed by the genome and transcriptome.</title>
        <authorList>
            <person name="Tanaka T."/>
            <person name="Maeda Y."/>
            <person name="Veluchamy A."/>
            <person name="Tanaka M."/>
            <person name="Abida H."/>
            <person name="Marechal E."/>
            <person name="Bowler C."/>
            <person name="Muto M."/>
            <person name="Sunaga Y."/>
            <person name="Tanaka M."/>
            <person name="Yoshino T."/>
            <person name="Taniguchi T."/>
            <person name="Fukuda Y."/>
            <person name="Nemoto M."/>
            <person name="Matsumoto M."/>
            <person name="Wong P.S."/>
            <person name="Aburatani S."/>
            <person name="Fujibuchi W."/>
        </authorList>
    </citation>
    <scope>NUCLEOTIDE SEQUENCE [LARGE SCALE GENOMIC DNA]</scope>
    <source>
        <strain evidence="7 8">JPCC DA0580</strain>
    </source>
</reference>
<sequence length="292" mass="33805">MNLFTVQQMFEKRQQHETKNPFRRIPVALIFALLPVVTSESAPILHQTCNSNAQCLHGGTCRYTETGQGTFLQCVCADGYTGARCEHFCPLACQHGGICRSTQESNKLKNDKSKSEFTCRCMGYFTGRLCETPYENCNEGFRCYNYGKCRETKNDHDMTLRFCECPPEWTGPSCDVRASVAPGNIIVSSSGRMALWVVSVLLAILTMGGMMFYRRKWRSRRWRYHAFTRRAVAKFQDRTWFPRKNHHRHREFHDDEDLSDSYLDDASNYPMNLHNIHSSGQFRDTPDYKNVI</sequence>
<dbReference type="SUPFAM" id="SSF57196">
    <property type="entry name" value="EGF/Laminin"/>
    <property type="match status" value="2"/>
</dbReference>
<comment type="caution">
    <text evidence="7">The sequence shown here is derived from an EMBL/GenBank/DDBJ whole genome shotgun (WGS) entry which is preliminary data.</text>
</comment>
<evidence type="ECO:0000256" key="1">
    <source>
        <dbReference type="ARBA" id="ARBA00022536"/>
    </source>
</evidence>
<dbReference type="OrthoDB" id="430340at2759"/>
<feature type="domain" description="EGF-like" evidence="6">
    <location>
        <begin position="133"/>
        <end position="175"/>
    </location>
</feature>
<keyword evidence="5" id="KW-1133">Transmembrane helix</keyword>
<dbReference type="InterPro" id="IPR000742">
    <property type="entry name" value="EGF"/>
</dbReference>
<dbReference type="PANTHER" id="PTHR24049">
    <property type="entry name" value="CRUMBS FAMILY MEMBER"/>
    <property type="match status" value="1"/>
</dbReference>
<dbReference type="Gene3D" id="2.10.25.10">
    <property type="entry name" value="Laminin"/>
    <property type="match status" value="3"/>
</dbReference>
<dbReference type="EMBL" id="BDSP01000048">
    <property type="protein sequence ID" value="GAX11980.1"/>
    <property type="molecule type" value="Genomic_DNA"/>
</dbReference>
<keyword evidence="5" id="KW-0812">Transmembrane</keyword>
<comment type="caution">
    <text evidence="4">Lacks conserved residue(s) required for the propagation of feature annotation.</text>
</comment>
<feature type="disulfide bond" evidence="4">
    <location>
        <begin position="165"/>
        <end position="174"/>
    </location>
</feature>
<keyword evidence="2" id="KW-0677">Repeat</keyword>
<dbReference type="InterPro" id="IPR051022">
    <property type="entry name" value="Notch_Cell-Fate_Det"/>
</dbReference>
<protein>
    <recommendedName>
        <fullName evidence="6">EGF-like domain-containing protein</fullName>
    </recommendedName>
</protein>
<evidence type="ECO:0000259" key="6">
    <source>
        <dbReference type="PROSITE" id="PS50026"/>
    </source>
</evidence>
<dbReference type="PROSITE" id="PS00022">
    <property type="entry name" value="EGF_1"/>
    <property type="match status" value="3"/>
</dbReference>